<dbReference type="SMART" id="SM00320">
    <property type="entry name" value="WD40"/>
    <property type="match status" value="3"/>
</dbReference>
<name>A0A2P6TNV1_CHLSO</name>
<dbReference type="PANTHER" id="PTHR19855:SF11">
    <property type="entry name" value="RIBOSOME BIOGENESIS PROTEIN WDR12"/>
    <property type="match status" value="1"/>
</dbReference>
<evidence type="ECO:0000313" key="3">
    <source>
        <dbReference type="EMBL" id="PRW50989.1"/>
    </source>
</evidence>
<dbReference type="PANTHER" id="PTHR19855">
    <property type="entry name" value="WD40 REPEAT PROTEIN 12, 37"/>
    <property type="match status" value="1"/>
</dbReference>
<dbReference type="AlphaFoldDB" id="A0A2P6TNV1"/>
<dbReference type="STRING" id="3076.A0A2P6TNV1"/>
<dbReference type="OrthoDB" id="10251741at2759"/>
<feature type="domain" description="DDB1- and CUL4-associated factor 12 beta-propeller" evidence="2">
    <location>
        <begin position="50"/>
        <end position="420"/>
    </location>
</feature>
<proteinExistence type="predicted"/>
<dbReference type="Pfam" id="PF23760">
    <property type="entry name" value="Beta-prop_DCAF12"/>
    <property type="match status" value="1"/>
</dbReference>
<dbReference type="Proteomes" id="UP000239899">
    <property type="component" value="Unassembled WGS sequence"/>
</dbReference>
<protein>
    <submittedName>
        <fullName evidence="3">DDB1-and CUL4-associated factor 12</fullName>
    </submittedName>
</protein>
<evidence type="ECO:0000259" key="2">
    <source>
        <dbReference type="Pfam" id="PF23760"/>
    </source>
</evidence>
<feature type="repeat" description="WD" evidence="1">
    <location>
        <begin position="149"/>
        <end position="181"/>
    </location>
</feature>
<keyword evidence="4" id="KW-1185">Reference proteome</keyword>
<dbReference type="InterPro" id="IPR001680">
    <property type="entry name" value="WD40_rpt"/>
</dbReference>
<dbReference type="EMBL" id="LHPG02000010">
    <property type="protein sequence ID" value="PRW50989.1"/>
    <property type="molecule type" value="Genomic_DNA"/>
</dbReference>
<dbReference type="InterPro" id="IPR015943">
    <property type="entry name" value="WD40/YVTN_repeat-like_dom_sf"/>
</dbReference>
<dbReference type="PROSITE" id="PS50082">
    <property type="entry name" value="WD_REPEATS_2"/>
    <property type="match status" value="1"/>
</dbReference>
<dbReference type="Gene3D" id="2.130.10.10">
    <property type="entry name" value="YVTN repeat-like/Quinoprotein amine dehydrogenase"/>
    <property type="match status" value="2"/>
</dbReference>
<evidence type="ECO:0000313" key="4">
    <source>
        <dbReference type="Proteomes" id="UP000239899"/>
    </source>
</evidence>
<dbReference type="InterPro" id="IPR056151">
    <property type="entry name" value="Beta-prop_DCAF12"/>
</dbReference>
<dbReference type="SUPFAM" id="SSF50978">
    <property type="entry name" value="WD40 repeat-like"/>
    <property type="match status" value="1"/>
</dbReference>
<evidence type="ECO:0000256" key="1">
    <source>
        <dbReference type="PROSITE-ProRule" id="PRU00221"/>
    </source>
</evidence>
<dbReference type="InterPro" id="IPR036322">
    <property type="entry name" value="WD40_repeat_dom_sf"/>
</dbReference>
<gene>
    <name evidence="3" type="ORF">C2E21_5535</name>
</gene>
<reference evidence="3 4" key="1">
    <citation type="journal article" date="2018" name="Plant J.">
        <title>Genome sequences of Chlorella sorokiniana UTEX 1602 and Micractinium conductrix SAG 241.80: implications to maltose excretion by a green alga.</title>
        <authorList>
            <person name="Arriola M.B."/>
            <person name="Velmurugan N."/>
            <person name="Zhang Y."/>
            <person name="Plunkett M.H."/>
            <person name="Hondzo H."/>
            <person name="Barney B.M."/>
        </authorList>
    </citation>
    <scope>NUCLEOTIDE SEQUENCE [LARGE SCALE GENOMIC DNA]</scope>
    <source>
        <strain evidence="4">UTEX 1602</strain>
    </source>
</reference>
<organism evidence="3 4">
    <name type="scientific">Chlorella sorokiniana</name>
    <name type="common">Freshwater green alga</name>
    <dbReference type="NCBI Taxonomy" id="3076"/>
    <lineage>
        <taxon>Eukaryota</taxon>
        <taxon>Viridiplantae</taxon>
        <taxon>Chlorophyta</taxon>
        <taxon>core chlorophytes</taxon>
        <taxon>Trebouxiophyceae</taxon>
        <taxon>Chlorellales</taxon>
        <taxon>Chlorellaceae</taxon>
        <taxon>Chlorella clade</taxon>
        <taxon>Chlorella</taxon>
    </lineage>
</organism>
<keyword evidence="1" id="KW-0853">WD repeat</keyword>
<accession>A0A2P6TNV1</accession>
<sequence>MVAQALLDRQLQGGGASSRALQRAASAAYLSSMPTLLHEQEVTAKLAGRLGDDKVDKAFAAAWQDDSRLLVGTKCNKLLQWDTAAGSLRSVPLPAAPPRPQAPLETIWGSCGIHTVAVNPAGDMVATGGSEPSDCTVLRLPDFQPVQTLVGHMDWLFGAAWVSDRHLVTGSRDQCVALWSLPEAGSGAPEAQYQEAATRPGAAGLQRKFEGKVRDVKYDFASCRLAALSTEPQGCVKLLDATRGLRTVRTLNLQHTKELVCMEQRADLLAVGSMGHVQLLDPRRRNPEIKAVASPDDNQGVRSVQLTDHLLSFGTGRGKLFFWDLRAGGFVPTERARFDYGSSGLHCKLVPQPAAAWAPRQHLQLGSGLVQKNSLYWEHFAGMEVKHACYAHLWDASRTRLFVCGGPLAFGLAGCYMAVWH</sequence>
<comment type="caution">
    <text evidence="3">The sequence shown here is derived from an EMBL/GenBank/DDBJ whole genome shotgun (WGS) entry which is preliminary data.</text>
</comment>